<dbReference type="InterPro" id="IPR007492">
    <property type="entry name" value="LytTR_DNA-bd_dom"/>
</dbReference>
<dbReference type="Pfam" id="PF04397">
    <property type="entry name" value="LytTR"/>
    <property type="match status" value="1"/>
</dbReference>
<keyword evidence="3" id="KW-1185">Reference proteome</keyword>
<dbReference type="SUPFAM" id="SSF54427">
    <property type="entry name" value="NTF2-like"/>
    <property type="match status" value="1"/>
</dbReference>
<evidence type="ECO:0000313" key="2">
    <source>
        <dbReference type="EMBL" id="MBC5677853.1"/>
    </source>
</evidence>
<dbReference type="PANTHER" id="PTHR37299">
    <property type="entry name" value="TRANSCRIPTIONAL REGULATOR-RELATED"/>
    <property type="match status" value="1"/>
</dbReference>
<evidence type="ECO:0000313" key="3">
    <source>
        <dbReference type="Proteomes" id="UP000635828"/>
    </source>
</evidence>
<organism evidence="2 3">
    <name type="scientific">Anaerostipes hominis</name>
    <name type="common">ex Liu et al. 2021</name>
    <dbReference type="NCBI Taxonomy" id="2763018"/>
    <lineage>
        <taxon>Bacteria</taxon>
        <taxon>Bacillati</taxon>
        <taxon>Bacillota</taxon>
        <taxon>Clostridia</taxon>
        <taxon>Lachnospirales</taxon>
        <taxon>Lachnospiraceae</taxon>
        <taxon>Anaerostipes</taxon>
    </lineage>
</organism>
<gene>
    <name evidence="2" type="ORF">H8S22_09635</name>
</gene>
<dbReference type="SMART" id="SM00850">
    <property type="entry name" value="LytTR"/>
    <property type="match status" value="1"/>
</dbReference>
<dbReference type="Pfam" id="PF13474">
    <property type="entry name" value="SnoaL_3"/>
    <property type="match status" value="1"/>
</dbReference>
<comment type="caution">
    <text evidence="2">The sequence shown here is derived from an EMBL/GenBank/DDBJ whole genome shotgun (WGS) entry which is preliminary data.</text>
</comment>
<dbReference type="Proteomes" id="UP000635828">
    <property type="component" value="Unassembled WGS sequence"/>
</dbReference>
<dbReference type="RefSeq" id="WP_024729127.1">
    <property type="nucleotide sequence ID" value="NZ_JACOOS010000010.1"/>
</dbReference>
<dbReference type="InterPro" id="IPR037401">
    <property type="entry name" value="SnoaL-like"/>
</dbReference>
<dbReference type="PANTHER" id="PTHR37299:SF1">
    <property type="entry name" value="STAGE 0 SPORULATION PROTEIN A HOMOLOG"/>
    <property type="match status" value="1"/>
</dbReference>
<dbReference type="EMBL" id="JACOOS010000010">
    <property type="protein sequence ID" value="MBC5677853.1"/>
    <property type="molecule type" value="Genomic_DNA"/>
</dbReference>
<dbReference type="InterPro" id="IPR032710">
    <property type="entry name" value="NTF2-like_dom_sf"/>
</dbReference>
<evidence type="ECO:0000259" key="1">
    <source>
        <dbReference type="PROSITE" id="PS50930"/>
    </source>
</evidence>
<feature type="domain" description="HTH LytTR-type" evidence="1">
    <location>
        <begin position="160"/>
        <end position="258"/>
    </location>
</feature>
<reference evidence="2 3" key="1">
    <citation type="submission" date="2020-08" db="EMBL/GenBank/DDBJ databases">
        <title>Genome public.</title>
        <authorList>
            <person name="Liu C."/>
            <person name="Sun Q."/>
        </authorList>
    </citation>
    <scope>NUCLEOTIDE SEQUENCE [LARGE SCALE GENOMIC DNA]</scope>
    <source>
        <strain evidence="2 3">NSJ-7</strain>
    </source>
</reference>
<name>A0ABR7FSP6_9FIRM</name>
<dbReference type="PROSITE" id="PS50930">
    <property type="entry name" value="HTH_LYTTR"/>
    <property type="match status" value="1"/>
</dbReference>
<sequence length="269" mass="31227">MISIYHQAEELTRQVIESFYHQDSNNLIQKLHPDVTWIGAADGQCIKGYEQVCEYIKNFDVPRCDILKKEFQVVANSDEIFIVAGCMKVAASQGRGEILGAVQRITLIWKTEGQKFKLLHFHVSNPIESQKNNERFSHSMGTETYEYVKKLLSQNRSRLIAYGKHDLTYVIRNKDIVYIEAENTDSVIHCLNRDILSRESISDLEKKVGEGFIKTHRSFIVNSRYITGIKRYQLAISQGIELPIPEKKYREIKEKVLRAVNQRQNEIYI</sequence>
<protein>
    <submittedName>
        <fullName evidence="2">LytTR family transcriptional regulator</fullName>
    </submittedName>
</protein>
<dbReference type="InterPro" id="IPR046947">
    <property type="entry name" value="LytR-like"/>
</dbReference>
<proteinExistence type="predicted"/>
<dbReference type="Gene3D" id="2.40.50.1020">
    <property type="entry name" value="LytTr DNA-binding domain"/>
    <property type="match status" value="1"/>
</dbReference>
<accession>A0ABR7FSP6</accession>
<dbReference type="Gene3D" id="3.10.450.50">
    <property type="match status" value="1"/>
</dbReference>